<evidence type="ECO:0000313" key="9">
    <source>
        <dbReference type="Proteomes" id="UP000295765"/>
    </source>
</evidence>
<comment type="function">
    <text evidence="6">Acts both as a biotin--[acetyl-CoA-carboxylase] ligase and a biotin-operon repressor. In the presence of ATP, BirA activates biotin to form the BirA-biotinyl-5'-adenylate (BirA-bio-5'-AMP or holoBirA) complex. HoloBirA can either transfer the biotinyl moiety to the biotin carboxyl carrier protein (BCCP) subunit of acetyl-CoA carboxylase, or bind to the biotin operator site and inhibit transcription of the operon.</text>
</comment>
<feature type="binding site" evidence="6">
    <location>
        <begin position="123"/>
        <end position="125"/>
    </location>
    <ligand>
        <name>biotin</name>
        <dbReference type="ChEBI" id="CHEBI:57586"/>
    </ligand>
</feature>
<evidence type="ECO:0000256" key="1">
    <source>
        <dbReference type="ARBA" id="ARBA00022598"/>
    </source>
</evidence>
<keyword evidence="1 6" id="KW-0436">Ligase</keyword>
<dbReference type="InterPro" id="IPR003142">
    <property type="entry name" value="BPL_C"/>
</dbReference>
<dbReference type="EMBL" id="SLWY01000005">
    <property type="protein sequence ID" value="TCO82264.1"/>
    <property type="molecule type" value="Genomic_DNA"/>
</dbReference>
<dbReference type="Gene3D" id="3.30.930.10">
    <property type="entry name" value="Bira Bifunctional Protein, Domain 2"/>
    <property type="match status" value="1"/>
</dbReference>
<dbReference type="Proteomes" id="UP000295765">
    <property type="component" value="Unassembled WGS sequence"/>
</dbReference>
<dbReference type="GO" id="GO:0005524">
    <property type="term" value="F:ATP binding"/>
    <property type="evidence" value="ECO:0007669"/>
    <property type="project" value="UniProtKB-UniRule"/>
</dbReference>
<evidence type="ECO:0000256" key="5">
    <source>
        <dbReference type="ARBA" id="ARBA00047846"/>
    </source>
</evidence>
<name>A0A4R2L638_9GAMM</name>
<dbReference type="SUPFAM" id="SSF50037">
    <property type="entry name" value="C-terminal domain of transcriptional repressors"/>
    <property type="match status" value="1"/>
</dbReference>
<dbReference type="AlphaFoldDB" id="A0A4R2L638"/>
<dbReference type="SUPFAM" id="SSF46785">
    <property type="entry name" value="Winged helix' DNA-binding domain"/>
    <property type="match status" value="1"/>
</dbReference>
<evidence type="ECO:0000256" key="4">
    <source>
        <dbReference type="ARBA" id="ARBA00023267"/>
    </source>
</evidence>
<feature type="binding site" evidence="6">
    <location>
        <begin position="95"/>
        <end position="97"/>
    </location>
    <ligand>
        <name>biotin</name>
        <dbReference type="ChEBI" id="CHEBI:57586"/>
    </ligand>
</feature>
<reference evidence="8 9" key="1">
    <citation type="submission" date="2019-03" db="EMBL/GenBank/DDBJ databases">
        <title>Genomic Encyclopedia of Type Strains, Phase IV (KMG-IV): sequencing the most valuable type-strain genomes for metagenomic binning, comparative biology and taxonomic classification.</title>
        <authorList>
            <person name="Goeker M."/>
        </authorList>
    </citation>
    <scope>NUCLEOTIDE SEQUENCE [LARGE SCALE GENOMIC DNA]</scope>
    <source>
        <strain evidence="8 9">DSM 25287</strain>
    </source>
</reference>
<keyword evidence="6" id="KW-0238">DNA-binding</keyword>
<dbReference type="OrthoDB" id="9807064at2"/>
<feature type="binding site" evidence="6">
    <location>
        <position position="119"/>
    </location>
    <ligand>
        <name>biotin</name>
        <dbReference type="ChEBI" id="CHEBI:57586"/>
    </ligand>
</feature>
<keyword evidence="2 6" id="KW-0547">Nucleotide-binding</keyword>
<keyword evidence="6" id="KW-0804">Transcription</keyword>
<dbReference type="NCBIfam" id="NF008847">
    <property type="entry name" value="PRK11886.1-2"/>
    <property type="match status" value="1"/>
</dbReference>
<dbReference type="Pfam" id="PF03099">
    <property type="entry name" value="BPL_LplA_LipB"/>
    <property type="match status" value="1"/>
</dbReference>
<comment type="caution">
    <text evidence="8">The sequence shown here is derived from an EMBL/GenBank/DDBJ whole genome shotgun (WGS) entry which is preliminary data.</text>
</comment>
<protein>
    <recommendedName>
        <fullName evidence="6">Bifunctional ligase/repressor BirA</fullName>
    </recommendedName>
    <alternativeName>
        <fullName evidence="6">Biotin operon repressor</fullName>
    </alternativeName>
    <alternativeName>
        <fullName evidence="6">Biotin--[acetyl-CoA-carboxylase] ligase</fullName>
        <ecNumber evidence="6">6.3.4.15</ecNumber>
    </alternativeName>
    <alternativeName>
        <fullName evidence="6">Biotin--protein ligase</fullName>
    </alternativeName>
    <alternativeName>
        <fullName evidence="6">Biotin-[acetyl-CoA carboxylase] synthetase</fullName>
    </alternativeName>
</protein>
<proteinExistence type="inferred from homology"/>
<keyword evidence="6" id="KW-0805">Transcription regulation</keyword>
<dbReference type="GO" id="GO:0003677">
    <property type="term" value="F:DNA binding"/>
    <property type="evidence" value="ECO:0007669"/>
    <property type="project" value="UniProtKB-UniRule"/>
</dbReference>
<dbReference type="InterPro" id="IPR036390">
    <property type="entry name" value="WH_DNA-bd_sf"/>
</dbReference>
<feature type="binding site" evidence="6">
    <location>
        <position position="190"/>
    </location>
    <ligand>
        <name>biotin</name>
        <dbReference type="ChEBI" id="CHEBI:57586"/>
    </ligand>
</feature>
<dbReference type="GO" id="GO:0004077">
    <property type="term" value="F:biotin--[biotin carboxyl-carrier protein] ligase activity"/>
    <property type="evidence" value="ECO:0007669"/>
    <property type="project" value="UniProtKB-UniRule"/>
</dbReference>
<dbReference type="NCBIfam" id="TIGR00121">
    <property type="entry name" value="birA_ligase"/>
    <property type="match status" value="1"/>
</dbReference>
<evidence type="ECO:0000256" key="3">
    <source>
        <dbReference type="ARBA" id="ARBA00022840"/>
    </source>
</evidence>
<evidence type="ECO:0000256" key="6">
    <source>
        <dbReference type="HAMAP-Rule" id="MF_00978"/>
    </source>
</evidence>
<dbReference type="InterPro" id="IPR008988">
    <property type="entry name" value="Transcriptional_repressor_C"/>
</dbReference>
<keyword evidence="3 6" id="KW-0067">ATP-binding</keyword>
<keyword evidence="4 6" id="KW-0092">Biotin</keyword>
<comment type="catalytic activity">
    <reaction evidence="5 6">
        <text>biotin + L-lysyl-[protein] + ATP = N(6)-biotinyl-L-lysyl-[protein] + AMP + diphosphate + H(+)</text>
        <dbReference type="Rhea" id="RHEA:11756"/>
        <dbReference type="Rhea" id="RHEA-COMP:9752"/>
        <dbReference type="Rhea" id="RHEA-COMP:10505"/>
        <dbReference type="ChEBI" id="CHEBI:15378"/>
        <dbReference type="ChEBI" id="CHEBI:29969"/>
        <dbReference type="ChEBI" id="CHEBI:30616"/>
        <dbReference type="ChEBI" id="CHEBI:33019"/>
        <dbReference type="ChEBI" id="CHEBI:57586"/>
        <dbReference type="ChEBI" id="CHEBI:83144"/>
        <dbReference type="ChEBI" id="CHEBI:456215"/>
        <dbReference type="EC" id="6.3.4.15"/>
    </reaction>
</comment>
<evidence type="ECO:0000313" key="8">
    <source>
        <dbReference type="EMBL" id="TCO82264.1"/>
    </source>
</evidence>
<dbReference type="CDD" id="cd16442">
    <property type="entry name" value="BPL"/>
    <property type="match status" value="1"/>
</dbReference>
<dbReference type="PROSITE" id="PS51733">
    <property type="entry name" value="BPL_LPL_CATALYTIC"/>
    <property type="match status" value="1"/>
</dbReference>
<sequence length="328" mass="33922">MAQATRERAVLDTLADGAFHSGEDLARAIGTSRAAVWKIVRGLQARGFDVHSVRGRGYRLGSAVEWLDAAAIRAALPGDAVDSIDTIDVLPSVDSTNTWLTARAKAGAPAGAVCLAEAQSAGRGRSGRHWHSPAGANLYLSLLWRFGFAPAQLSGLSLAVGVAVVHALERFGVADIGLKWPNDVVAGGRKLGGVLLEFGGESGGPCHVVIGIGINLHMPASAVTAIDQPWTDLATLGGGAVSRNRLAAMLIGELAATCRRFADSGFAAFAAEWQRYDIAMGQAVRLSWPGHAVEGVARGVDATGAVLLEAGGTCRSFAVGELSLRLAT</sequence>
<dbReference type="RefSeq" id="WP_132539535.1">
    <property type="nucleotide sequence ID" value="NZ_SLWY01000005.1"/>
</dbReference>
<comment type="similarity">
    <text evidence="6">Belongs to the biotin--protein ligase family.</text>
</comment>
<evidence type="ECO:0000259" key="7">
    <source>
        <dbReference type="PROSITE" id="PS51733"/>
    </source>
</evidence>
<dbReference type="PANTHER" id="PTHR12835:SF5">
    <property type="entry name" value="BIOTIN--PROTEIN LIGASE"/>
    <property type="match status" value="1"/>
</dbReference>
<accession>A0A4R2L638</accession>
<keyword evidence="9" id="KW-1185">Reference proteome</keyword>
<dbReference type="GO" id="GO:0005737">
    <property type="term" value="C:cytoplasm"/>
    <property type="evidence" value="ECO:0007669"/>
    <property type="project" value="TreeGrafter"/>
</dbReference>
<feature type="domain" description="BPL/LPL catalytic" evidence="7">
    <location>
        <begin position="70"/>
        <end position="262"/>
    </location>
</feature>
<dbReference type="InterPro" id="IPR004408">
    <property type="entry name" value="Biotin_CoA_COase_ligase"/>
</dbReference>
<gene>
    <name evidence="6" type="primary">birA</name>
    <name evidence="8" type="ORF">EV699_10546</name>
</gene>
<dbReference type="InterPro" id="IPR013196">
    <property type="entry name" value="HTH_11"/>
</dbReference>
<dbReference type="Pfam" id="PF08279">
    <property type="entry name" value="HTH_11"/>
    <property type="match status" value="1"/>
</dbReference>
<dbReference type="InterPro" id="IPR036388">
    <property type="entry name" value="WH-like_DNA-bd_sf"/>
</dbReference>
<dbReference type="PANTHER" id="PTHR12835">
    <property type="entry name" value="BIOTIN PROTEIN LIGASE"/>
    <property type="match status" value="1"/>
</dbReference>
<dbReference type="InterPro" id="IPR004143">
    <property type="entry name" value="BPL_LPL_catalytic"/>
</dbReference>
<dbReference type="SUPFAM" id="SSF55681">
    <property type="entry name" value="Class II aaRS and biotin synthetases"/>
    <property type="match status" value="1"/>
</dbReference>
<dbReference type="HAMAP" id="MF_00978">
    <property type="entry name" value="Bifunct_BirA"/>
    <property type="match status" value="1"/>
</dbReference>
<dbReference type="Pfam" id="PF02237">
    <property type="entry name" value="BPL_C"/>
    <property type="match status" value="1"/>
</dbReference>
<dbReference type="InterPro" id="IPR030855">
    <property type="entry name" value="Bifunct_BirA"/>
</dbReference>
<keyword evidence="6" id="KW-0678">Repressor</keyword>
<organism evidence="8 9">
    <name type="scientific">Plasticicumulans lactativorans</name>
    <dbReference type="NCBI Taxonomy" id="1133106"/>
    <lineage>
        <taxon>Bacteria</taxon>
        <taxon>Pseudomonadati</taxon>
        <taxon>Pseudomonadota</taxon>
        <taxon>Gammaproteobacteria</taxon>
        <taxon>Candidatus Competibacteraceae</taxon>
        <taxon>Plasticicumulans</taxon>
    </lineage>
</organism>
<dbReference type="InterPro" id="IPR045864">
    <property type="entry name" value="aa-tRNA-synth_II/BPL/LPL"/>
</dbReference>
<dbReference type="GO" id="GO:0006355">
    <property type="term" value="P:regulation of DNA-templated transcription"/>
    <property type="evidence" value="ECO:0007669"/>
    <property type="project" value="UniProtKB-UniRule"/>
</dbReference>
<dbReference type="Gene3D" id="2.30.30.100">
    <property type="match status" value="1"/>
</dbReference>
<dbReference type="Gene3D" id="1.10.10.10">
    <property type="entry name" value="Winged helix-like DNA-binding domain superfamily/Winged helix DNA-binding domain"/>
    <property type="match status" value="1"/>
</dbReference>
<evidence type="ECO:0000256" key="2">
    <source>
        <dbReference type="ARBA" id="ARBA00022741"/>
    </source>
</evidence>
<dbReference type="EC" id="6.3.4.15" evidence="6"/>
<feature type="DNA-binding region" description="H-T-H motif" evidence="6">
    <location>
        <begin position="22"/>
        <end position="41"/>
    </location>
</feature>